<dbReference type="CDD" id="cd05931">
    <property type="entry name" value="FAAL"/>
    <property type="match status" value="1"/>
</dbReference>
<dbReference type="Pfam" id="PF00668">
    <property type="entry name" value="Condensation"/>
    <property type="match status" value="1"/>
</dbReference>
<evidence type="ECO:0000256" key="1">
    <source>
        <dbReference type="ARBA" id="ARBA00001957"/>
    </source>
</evidence>
<comment type="similarity">
    <text evidence="2">Belongs to the ATP-dependent AMP-binding enzyme family.</text>
</comment>
<dbReference type="InterPro" id="IPR001242">
    <property type="entry name" value="Condensation_dom"/>
</dbReference>
<evidence type="ECO:0000256" key="2">
    <source>
        <dbReference type="ARBA" id="ARBA00006432"/>
    </source>
</evidence>
<dbReference type="InterPro" id="IPR003819">
    <property type="entry name" value="TauD/TfdA-like"/>
</dbReference>
<dbReference type="GO" id="GO:0070566">
    <property type="term" value="F:adenylyltransferase activity"/>
    <property type="evidence" value="ECO:0007669"/>
    <property type="project" value="TreeGrafter"/>
</dbReference>
<dbReference type="Gene3D" id="1.10.1200.10">
    <property type="entry name" value="ACP-like"/>
    <property type="match status" value="1"/>
</dbReference>
<dbReference type="InterPro" id="IPR045851">
    <property type="entry name" value="AMP-bd_C_sf"/>
</dbReference>
<dbReference type="Pfam" id="PF00501">
    <property type="entry name" value="AMP-binding"/>
    <property type="match status" value="1"/>
</dbReference>
<dbReference type="RefSeq" id="WP_310792933.1">
    <property type="nucleotide sequence ID" value="NZ_CP134081.1"/>
</dbReference>
<accession>A0AAJ6M3J5</accession>
<feature type="domain" description="Carrier" evidence="8">
    <location>
        <begin position="585"/>
        <end position="660"/>
    </location>
</feature>
<sequence length="1496" mass="164536">MAIPHQPQPRSLIEMLAQRAEHQGEQLALRFLGDGSETTELYTYAQLDARVRHLAACLGQHTVKGDRVLLLMTNGPDYIVAFFACLYAELIAVPAYPPERNRQFHTERLQGMAMDAEPSLILCEQAALDASLALRDGLTLASAPVVASVQDLEAQPTRSWQPREVSGEAIAMLQYTSGSTSEPKGVEVTHANLLDNQRLLQMGFGSRPGDVFVSWLPLYHDMGLIGGMLQPIYAGVPLVLLTTQHFLARPARWLEAIHRYGGTLSGGPDFAFRLCTESVRDSLLAELDLSRWRVAFCGSEPVRADTLADFVERFSAAGLAATTLHPCYGLAEATLMVTSNIRGGPYYTLHVDHEELAQGRVAPDADGTEVVSSGGLLFDDQVRLMDPHTLEPVADHTVGEIWVRGPSVARGYWRNPEATAKTFLDRPDGRWLRTGDLAFLYNGGLFITSRAKDVIIIRGQNRYPQDIEKAVEQGVDAVRKGRVAAFPVQIDGRECIGIAAEIGRSTQKKFDPQTLIEAIDRVVSDTQQEPASVIALLEPAALPKTTSGKLQRSACRQRLETGELGAYHVYHRPLADTCASGSGDAPQGQTEQRLAAIWSEVLEAGEISRDDVFLAKGGHSLAAVQVVARVRSEFSVELPLSALFAAKPLAQVAAMVDAAPRLAAGVPLEPLDIRGPHAMSPVQRSLWLAQQLGGEQGRAAYNMVAQLRLCGELRPDALHGALNDLLQHQASLRSAFVPGPDGVARVHYADHLELALPLLDLSGLRDAEQSTALAMAEAEAAGQPFDLQQAPLLRVTLVRLNHQEHRLLLSLHHLIGDGWSFGVLVQALGVLYQARLTGGEAALPPLTLHYSDYAAWQNAKEGSVERQREWDFWSEYLSRAPQHLALPTDRPRPATPQSDGASVTFQLSAEQVARAEALGQAHGASLFMVLRAAFDWLLHRVTGQNDLVYGTDIAGRPRAELEQLIGFFVNIVPLRARVDAQQPFSQWLAQVREDSLAVFERADLPFEQIVEASGVPRERQRNPLVQALFVLHSMPNGQFAVPGLSAQLLAAPAQTSKFDMALFLTPNAQGLSGEWVFATAILDKARVRDWVAAWIDLIEQVLDAPEQPLSALSLSALQPAPVAPASGRSRLEAKRDKLKSFTRQTTPSAATPAVRCTPLTADSEFPLVIEPVSADLDPCAWASQHREFIETHLRRHAGLLFRGFGLHTAQDFEAFAEAIQPGLYGAYGDLPKKEGGRNTYRSTPYPERQMILFHNESAHLRRWPRKQWFFCELPSPVGGATPIVDCRAMYRALPTELAETFERKGLLYVRTFTPGFDVDWRDFYKTDDRAVVEAACREQDVAFEWLANGGLQTRTPCPAVIRHPFTGEKSFFNQVQLHHDYCLQADVRRDLLGIVGAEHMPRQVYFGDGTPIDDAIMEQLGQLYEACAVRFQWQRGDVAMLDNMLVAHARDPFEGPRRIVVAMGEMTDRSVFDGAAADTDERSGQMAGLSVQGYSQ</sequence>
<dbReference type="PROSITE" id="PS50075">
    <property type="entry name" value="CARRIER"/>
    <property type="match status" value="1"/>
</dbReference>
<dbReference type="GO" id="GO:0016874">
    <property type="term" value="F:ligase activity"/>
    <property type="evidence" value="ECO:0007669"/>
    <property type="project" value="UniProtKB-KW"/>
</dbReference>
<dbReference type="InterPro" id="IPR042098">
    <property type="entry name" value="TauD-like_sf"/>
</dbReference>
<gene>
    <name evidence="9" type="ORF">RI108_09785</name>
</gene>
<dbReference type="SUPFAM" id="SSF56801">
    <property type="entry name" value="Acetyl-CoA synthetase-like"/>
    <property type="match status" value="1"/>
</dbReference>
<dbReference type="GO" id="GO:0005886">
    <property type="term" value="C:plasma membrane"/>
    <property type="evidence" value="ECO:0007669"/>
    <property type="project" value="TreeGrafter"/>
</dbReference>
<dbReference type="GO" id="GO:0071766">
    <property type="term" value="P:Actinobacterium-type cell wall biogenesis"/>
    <property type="evidence" value="ECO:0007669"/>
    <property type="project" value="UniProtKB-ARBA"/>
</dbReference>
<dbReference type="CDD" id="cd19531">
    <property type="entry name" value="LCL_NRPS-like"/>
    <property type="match status" value="1"/>
</dbReference>
<evidence type="ECO:0000256" key="4">
    <source>
        <dbReference type="ARBA" id="ARBA00022553"/>
    </source>
</evidence>
<dbReference type="Proteomes" id="UP001258207">
    <property type="component" value="Chromosome"/>
</dbReference>
<protein>
    <submittedName>
        <fullName evidence="9">Condensation domain-containing protein</fullName>
    </submittedName>
</protein>
<proteinExistence type="inferred from homology"/>
<dbReference type="EMBL" id="CP134081">
    <property type="protein sequence ID" value="WNC11670.1"/>
    <property type="molecule type" value="Genomic_DNA"/>
</dbReference>
<dbReference type="PANTHER" id="PTHR22754">
    <property type="entry name" value="DISCO-INTERACTING PROTEIN 2 DIP2 -RELATED"/>
    <property type="match status" value="1"/>
</dbReference>
<dbReference type="InterPro" id="IPR023213">
    <property type="entry name" value="CAT-like_dom_sf"/>
</dbReference>
<organism evidence="9 10">
    <name type="scientific">Pseudomonas coleopterorum</name>
    <dbReference type="NCBI Taxonomy" id="1605838"/>
    <lineage>
        <taxon>Bacteria</taxon>
        <taxon>Pseudomonadati</taxon>
        <taxon>Pseudomonadota</taxon>
        <taxon>Gammaproteobacteria</taxon>
        <taxon>Pseudomonadales</taxon>
        <taxon>Pseudomonadaceae</taxon>
        <taxon>Pseudomonas</taxon>
    </lineage>
</organism>
<dbReference type="SUPFAM" id="SSF52777">
    <property type="entry name" value="CoA-dependent acyltransferases"/>
    <property type="match status" value="2"/>
</dbReference>
<dbReference type="SUPFAM" id="SSF51197">
    <property type="entry name" value="Clavaminate synthase-like"/>
    <property type="match status" value="1"/>
</dbReference>
<keyword evidence="6" id="KW-0560">Oxidoreductase</keyword>
<dbReference type="FunFam" id="1.10.1200.10:FF:000005">
    <property type="entry name" value="Nonribosomal peptide synthetase 1"/>
    <property type="match status" value="1"/>
</dbReference>
<name>A0AAJ6M3J5_9PSED</name>
<keyword evidence="3" id="KW-0596">Phosphopantetheine</keyword>
<dbReference type="Gene3D" id="3.40.50.12780">
    <property type="entry name" value="N-terminal domain of ligase-like"/>
    <property type="match status" value="1"/>
</dbReference>
<dbReference type="Gene3D" id="3.30.559.10">
    <property type="entry name" value="Chloramphenicol acetyltransferase-like domain"/>
    <property type="match status" value="1"/>
</dbReference>
<dbReference type="Pfam" id="PF02668">
    <property type="entry name" value="TauD"/>
    <property type="match status" value="1"/>
</dbReference>
<dbReference type="InterPro" id="IPR000873">
    <property type="entry name" value="AMP-dep_synth/lig_dom"/>
</dbReference>
<feature type="region of interest" description="Disordered" evidence="7">
    <location>
        <begin position="1475"/>
        <end position="1496"/>
    </location>
</feature>
<evidence type="ECO:0000256" key="6">
    <source>
        <dbReference type="ARBA" id="ARBA00023002"/>
    </source>
</evidence>
<dbReference type="InterPro" id="IPR009081">
    <property type="entry name" value="PP-bd_ACP"/>
</dbReference>
<dbReference type="InterPro" id="IPR036736">
    <property type="entry name" value="ACP-like_sf"/>
</dbReference>
<dbReference type="GO" id="GO:0006633">
    <property type="term" value="P:fatty acid biosynthetic process"/>
    <property type="evidence" value="ECO:0007669"/>
    <property type="project" value="TreeGrafter"/>
</dbReference>
<evidence type="ECO:0000313" key="9">
    <source>
        <dbReference type="EMBL" id="WNC11670.1"/>
    </source>
</evidence>
<dbReference type="GO" id="GO:0016706">
    <property type="term" value="F:2-oxoglutarate-dependent dioxygenase activity"/>
    <property type="evidence" value="ECO:0007669"/>
    <property type="project" value="UniProtKB-ARBA"/>
</dbReference>
<reference evidence="9" key="1">
    <citation type="submission" date="2023-09" db="EMBL/GenBank/DDBJ databases">
        <title>First report of Pseudomonas coleopterorum DJ13 causing leaf spot on Rhododendron pulchrum Sweet in China.</title>
        <authorList>
            <person name="Zhang Y."/>
        </authorList>
    </citation>
    <scope>NUCLEOTIDE SEQUENCE</scope>
    <source>
        <strain evidence="9">DJ13</strain>
    </source>
</reference>
<evidence type="ECO:0000256" key="5">
    <source>
        <dbReference type="ARBA" id="ARBA00022598"/>
    </source>
</evidence>
<dbReference type="FunFam" id="3.40.50.12780:FF:000013">
    <property type="entry name" value="Long-chain-fatty-acid--AMP ligase FadD32"/>
    <property type="match status" value="1"/>
</dbReference>
<dbReference type="Gene3D" id="3.30.300.30">
    <property type="match status" value="1"/>
</dbReference>
<comment type="cofactor">
    <cofactor evidence="1">
        <name>pantetheine 4'-phosphate</name>
        <dbReference type="ChEBI" id="CHEBI:47942"/>
    </cofactor>
</comment>
<evidence type="ECO:0000256" key="7">
    <source>
        <dbReference type="SAM" id="MobiDB-lite"/>
    </source>
</evidence>
<dbReference type="InterPro" id="IPR042099">
    <property type="entry name" value="ANL_N_sf"/>
</dbReference>
<dbReference type="SUPFAM" id="SSF47336">
    <property type="entry name" value="ACP-like"/>
    <property type="match status" value="1"/>
</dbReference>
<dbReference type="InterPro" id="IPR040097">
    <property type="entry name" value="FAAL/FAAC"/>
</dbReference>
<evidence type="ECO:0000313" key="10">
    <source>
        <dbReference type="Proteomes" id="UP001258207"/>
    </source>
</evidence>
<dbReference type="Gene3D" id="3.30.559.30">
    <property type="entry name" value="Nonribosomal peptide synthetase, condensation domain"/>
    <property type="match status" value="1"/>
</dbReference>
<dbReference type="PROSITE" id="PS00455">
    <property type="entry name" value="AMP_BINDING"/>
    <property type="match status" value="1"/>
</dbReference>
<evidence type="ECO:0000256" key="3">
    <source>
        <dbReference type="ARBA" id="ARBA00022450"/>
    </source>
</evidence>
<evidence type="ECO:0000259" key="8">
    <source>
        <dbReference type="PROSITE" id="PS50075"/>
    </source>
</evidence>
<dbReference type="PANTHER" id="PTHR22754:SF32">
    <property type="entry name" value="DISCO-INTERACTING PROTEIN 2"/>
    <property type="match status" value="1"/>
</dbReference>
<keyword evidence="4" id="KW-0597">Phosphoprotein</keyword>
<dbReference type="InterPro" id="IPR020845">
    <property type="entry name" value="AMP-binding_CS"/>
</dbReference>
<dbReference type="Gene3D" id="3.60.130.10">
    <property type="entry name" value="Clavaminate synthase-like"/>
    <property type="match status" value="1"/>
</dbReference>
<dbReference type="Pfam" id="PF00550">
    <property type="entry name" value="PP-binding"/>
    <property type="match status" value="1"/>
</dbReference>
<keyword evidence="5" id="KW-0436">Ligase</keyword>